<evidence type="ECO:0000313" key="2">
    <source>
        <dbReference type="EMBL" id="KAF2259975.1"/>
    </source>
</evidence>
<accession>A0A9P4K4G3</accession>
<evidence type="ECO:0000256" key="1">
    <source>
        <dbReference type="SAM" id="MobiDB-lite"/>
    </source>
</evidence>
<feature type="region of interest" description="Disordered" evidence="1">
    <location>
        <begin position="89"/>
        <end position="111"/>
    </location>
</feature>
<name>A0A9P4K4G3_9PLEO</name>
<organism evidence="2 3">
    <name type="scientific">Lojkania enalia</name>
    <dbReference type="NCBI Taxonomy" id="147567"/>
    <lineage>
        <taxon>Eukaryota</taxon>
        <taxon>Fungi</taxon>
        <taxon>Dikarya</taxon>
        <taxon>Ascomycota</taxon>
        <taxon>Pezizomycotina</taxon>
        <taxon>Dothideomycetes</taxon>
        <taxon>Pleosporomycetidae</taxon>
        <taxon>Pleosporales</taxon>
        <taxon>Pleosporales incertae sedis</taxon>
        <taxon>Lojkania</taxon>
    </lineage>
</organism>
<proteinExistence type="predicted"/>
<protein>
    <submittedName>
        <fullName evidence="2">Uncharacterized protein</fullName>
    </submittedName>
</protein>
<keyword evidence="3" id="KW-1185">Reference proteome</keyword>
<dbReference type="EMBL" id="ML986692">
    <property type="protein sequence ID" value="KAF2259975.1"/>
    <property type="molecule type" value="Genomic_DNA"/>
</dbReference>
<reference evidence="3" key="1">
    <citation type="journal article" date="2020" name="Stud. Mycol.">
        <title>101 Dothideomycetes genomes: A test case for predicting lifestyles and emergence of pathogens.</title>
        <authorList>
            <person name="Haridas S."/>
            <person name="Albert R."/>
            <person name="Binder M."/>
            <person name="Bloem J."/>
            <person name="LaButti K."/>
            <person name="Salamov A."/>
            <person name="Andreopoulos B."/>
            <person name="Baker S."/>
            <person name="Barry K."/>
            <person name="Bills G."/>
            <person name="Bluhm B."/>
            <person name="Cannon C."/>
            <person name="Castanera R."/>
            <person name="Culley D."/>
            <person name="Daum C."/>
            <person name="Ezra D."/>
            <person name="Gonzalez J."/>
            <person name="Henrissat B."/>
            <person name="Kuo A."/>
            <person name="Liang C."/>
            <person name="Lipzen A."/>
            <person name="Lutzoni F."/>
            <person name="Magnuson J."/>
            <person name="Mondo S."/>
            <person name="Nolan M."/>
            <person name="Ohm R."/>
            <person name="Pangilinan J."/>
            <person name="Park H.-J."/>
            <person name="Ramirez L."/>
            <person name="Alfaro M."/>
            <person name="Sun H."/>
            <person name="Tritt A."/>
            <person name="Yoshinaga Y."/>
            <person name="Zwiers L.-H."/>
            <person name="Turgeon B."/>
            <person name="Goodwin S."/>
            <person name="Spatafora J."/>
            <person name="Crous P."/>
            <person name="Grigoriev I."/>
        </authorList>
    </citation>
    <scope>NUCLEOTIDE SEQUENCE [LARGE SCALE GENOMIC DNA]</scope>
    <source>
        <strain evidence="3">CBS 304.66</strain>
    </source>
</reference>
<evidence type="ECO:0000313" key="3">
    <source>
        <dbReference type="Proteomes" id="UP000800093"/>
    </source>
</evidence>
<feature type="compositionally biased region" description="Basic and acidic residues" evidence="1">
    <location>
        <begin position="92"/>
        <end position="108"/>
    </location>
</feature>
<sequence length="203" mass="21412">MDAGCSGCEGRAAIHRERVEVGVRSGSACNRSLLQFRLASKELDVRMIQETVVVAAGRAGQRGVRYSVQQRAAGAHGNKKRDVEIAQYNEGNEGRRADGGGPGEHTEALPRSAGGAAVNAAAAVGYITHPPLLGLRAPIDTSSVSRPPCSPPVVASFAVRPASHSLTNEWTLGGRRWVPSASSSKRILPSARFCYNCLHSDAD</sequence>
<dbReference type="AlphaFoldDB" id="A0A9P4K4G3"/>
<dbReference type="Proteomes" id="UP000800093">
    <property type="component" value="Unassembled WGS sequence"/>
</dbReference>
<comment type="caution">
    <text evidence="2">The sequence shown here is derived from an EMBL/GenBank/DDBJ whole genome shotgun (WGS) entry which is preliminary data.</text>
</comment>
<gene>
    <name evidence="2" type="ORF">CC78DRAFT_585359</name>
</gene>